<protein>
    <recommendedName>
        <fullName evidence="10">Ribosomal RNA small subunit methyltransferase E</fullName>
        <ecNumber evidence="10">2.1.1.193</ecNumber>
    </recommendedName>
</protein>
<evidence type="ECO:0000256" key="2">
    <source>
        <dbReference type="ARBA" id="ARBA00005528"/>
    </source>
</evidence>
<feature type="domain" description="Ribosomal RNA small subunit methyltransferase E methyltransferase" evidence="11">
    <location>
        <begin position="73"/>
        <end position="230"/>
    </location>
</feature>
<dbReference type="CDD" id="cd18084">
    <property type="entry name" value="RsmE-like"/>
    <property type="match status" value="1"/>
</dbReference>
<dbReference type="SUPFAM" id="SSF88697">
    <property type="entry name" value="PUA domain-like"/>
    <property type="match status" value="1"/>
</dbReference>
<evidence type="ECO:0000256" key="8">
    <source>
        <dbReference type="ARBA" id="ARBA00025699"/>
    </source>
</evidence>
<organism evidence="13 14">
    <name type="scientific">Belliella filtrata</name>
    <dbReference type="NCBI Taxonomy" id="2923435"/>
    <lineage>
        <taxon>Bacteria</taxon>
        <taxon>Pseudomonadati</taxon>
        <taxon>Bacteroidota</taxon>
        <taxon>Cytophagia</taxon>
        <taxon>Cytophagales</taxon>
        <taxon>Cyclobacteriaceae</taxon>
        <taxon>Belliella</taxon>
    </lineage>
</organism>
<evidence type="ECO:0000256" key="10">
    <source>
        <dbReference type="PIRNR" id="PIRNR015601"/>
    </source>
</evidence>
<keyword evidence="7 10" id="KW-0949">S-adenosyl-L-methionine</keyword>
<keyword evidence="5 10" id="KW-0489">Methyltransferase</keyword>
<reference evidence="13" key="1">
    <citation type="submission" date="2022-03" db="EMBL/GenBank/DDBJ databases">
        <title>De novo assembled genomes of Belliella spp. (Cyclobacteriaceae) strains.</title>
        <authorList>
            <person name="Szabo A."/>
            <person name="Korponai K."/>
            <person name="Felfoldi T."/>
        </authorList>
    </citation>
    <scope>NUCLEOTIDE SEQUENCE</scope>
    <source>
        <strain evidence="13">DSM 111904</strain>
    </source>
</reference>
<evidence type="ECO:0000259" key="12">
    <source>
        <dbReference type="Pfam" id="PF20260"/>
    </source>
</evidence>
<dbReference type="InterPro" id="IPR015947">
    <property type="entry name" value="PUA-like_sf"/>
</dbReference>
<name>A0ABS9UX26_9BACT</name>
<dbReference type="InterPro" id="IPR046886">
    <property type="entry name" value="RsmE_MTase_dom"/>
</dbReference>
<accession>A0ABS9UX26</accession>
<dbReference type="NCBIfam" id="NF008702">
    <property type="entry name" value="PRK11713.6-1"/>
    <property type="match status" value="1"/>
</dbReference>
<dbReference type="SUPFAM" id="SSF75217">
    <property type="entry name" value="alpha/beta knot"/>
    <property type="match status" value="1"/>
</dbReference>
<sequence>MQLFFTSQTTENQFELDSEESKHLIKVLRKSQGDTVYFTDGRGNLYHCKIIDANAKKAVLRIEDREFQPEDDYYIHLAISPTKNADRMEWMIEKLTEIGVHEITFMESEFSERSHLKLERLEKKIVAACKQSLKTWLPKLNPVRPMKELLQDQQFNDYQRFIAYVDKENDRHLFAKAKADQAYLILIGPEGDFSQQEIQLAFDNHFLPCSLGKSRLRSETAAVAAVHTLQLVNNLKDL</sequence>
<evidence type="ECO:0000256" key="4">
    <source>
        <dbReference type="ARBA" id="ARBA00022552"/>
    </source>
</evidence>
<dbReference type="PANTHER" id="PTHR30027:SF3">
    <property type="entry name" value="16S RRNA (URACIL(1498)-N(3))-METHYLTRANSFERASE"/>
    <property type="match status" value="1"/>
</dbReference>
<comment type="subcellular location">
    <subcellularLocation>
        <location evidence="1 10">Cytoplasm</location>
    </subcellularLocation>
</comment>
<comment type="similarity">
    <text evidence="2 10">Belongs to the RNA methyltransferase RsmE family.</text>
</comment>
<dbReference type="InterPro" id="IPR006700">
    <property type="entry name" value="RsmE"/>
</dbReference>
<dbReference type="Pfam" id="PF04452">
    <property type="entry name" value="Methyltrans_RNA"/>
    <property type="match status" value="1"/>
</dbReference>
<keyword evidence="4 10" id="KW-0698">rRNA processing</keyword>
<dbReference type="GO" id="GO:0032259">
    <property type="term" value="P:methylation"/>
    <property type="evidence" value="ECO:0007669"/>
    <property type="project" value="UniProtKB-KW"/>
</dbReference>
<feature type="domain" description="Ribosomal RNA small subunit methyltransferase E PUA-like" evidence="12">
    <location>
        <begin position="16"/>
        <end position="63"/>
    </location>
</feature>
<evidence type="ECO:0000256" key="1">
    <source>
        <dbReference type="ARBA" id="ARBA00004496"/>
    </source>
</evidence>
<dbReference type="InterPro" id="IPR046887">
    <property type="entry name" value="RsmE_PUA-like"/>
</dbReference>
<evidence type="ECO:0000259" key="11">
    <source>
        <dbReference type="Pfam" id="PF04452"/>
    </source>
</evidence>
<comment type="caution">
    <text evidence="13">The sequence shown here is derived from an EMBL/GenBank/DDBJ whole genome shotgun (WGS) entry which is preliminary data.</text>
</comment>
<evidence type="ECO:0000256" key="7">
    <source>
        <dbReference type="ARBA" id="ARBA00022691"/>
    </source>
</evidence>
<gene>
    <name evidence="13" type="ORF">MM239_04600</name>
</gene>
<dbReference type="RefSeq" id="WP_241346997.1">
    <property type="nucleotide sequence ID" value="NZ_JAKZGP010000007.1"/>
</dbReference>
<dbReference type="PIRSF" id="PIRSF015601">
    <property type="entry name" value="MTase_slr0722"/>
    <property type="match status" value="1"/>
</dbReference>
<dbReference type="Pfam" id="PF20260">
    <property type="entry name" value="PUA_4"/>
    <property type="match status" value="1"/>
</dbReference>
<proteinExistence type="inferred from homology"/>
<comment type="catalytic activity">
    <reaction evidence="9 10">
        <text>uridine(1498) in 16S rRNA + S-adenosyl-L-methionine = N(3)-methyluridine(1498) in 16S rRNA + S-adenosyl-L-homocysteine + H(+)</text>
        <dbReference type="Rhea" id="RHEA:42920"/>
        <dbReference type="Rhea" id="RHEA-COMP:10283"/>
        <dbReference type="Rhea" id="RHEA-COMP:10284"/>
        <dbReference type="ChEBI" id="CHEBI:15378"/>
        <dbReference type="ChEBI" id="CHEBI:57856"/>
        <dbReference type="ChEBI" id="CHEBI:59789"/>
        <dbReference type="ChEBI" id="CHEBI:65315"/>
        <dbReference type="ChEBI" id="CHEBI:74502"/>
        <dbReference type="EC" id="2.1.1.193"/>
    </reaction>
</comment>
<keyword evidence="3 10" id="KW-0963">Cytoplasm</keyword>
<dbReference type="PANTHER" id="PTHR30027">
    <property type="entry name" value="RIBOSOMAL RNA SMALL SUBUNIT METHYLTRANSFERASE E"/>
    <property type="match status" value="1"/>
</dbReference>
<dbReference type="InterPro" id="IPR029028">
    <property type="entry name" value="Alpha/beta_knot_MTases"/>
</dbReference>
<evidence type="ECO:0000256" key="5">
    <source>
        <dbReference type="ARBA" id="ARBA00022603"/>
    </source>
</evidence>
<evidence type="ECO:0000313" key="14">
    <source>
        <dbReference type="Proteomes" id="UP001165489"/>
    </source>
</evidence>
<keyword evidence="14" id="KW-1185">Reference proteome</keyword>
<evidence type="ECO:0000256" key="9">
    <source>
        <dbReference type="ARBA" id="ARBA00047944"/>
    </source>
</evidence>
<evidence type="ECO:0000256" key="6">
    <source>
        <dbReference type="ARBA" id="ARBA00022679"/>
    </source>
</evidence>
<dbReference type="EC" id="2.1.1.193" evidence="10"/>
<dbReference type="Gene3D" id="2.40.240.20">
    <property type="entry name" value="Hypothetical PUA domain-like, domain 1"/>
    <property type="match status" value="1"/>
</dbReference>
<dbReference type="InterPro" id="IPR029026">
    <property type="entry name" value="tRNA_m1G_MTases_N"/>
</dbReference>
<evidence type="ECO:0000256" key="3">
    <source>
        <dbReference type="ARBA" id="ARBA00022490"/>
    </source>
</evidence>
<keyword evidence="6 10" id="KW-0808">Transferase</keyword>
<dbReference type="GO" id="GO:0008168">
    <property type="term" value="F:methyltransferase activity"/>
    <property type="evidence" value="ECO:0007669"/>
    <property type="project" value="UniProtKB-KW"/>
</dbReference>
<dbReference type="NCBIfam" id="TIGR00046">
    <property type="entry name" value="RsmE family RNA methyltransferase"/>
    <property type="match status" value="1"/>
</dbReference>
<dbReference type="Proteomes" id="UP001165489">
    <property type="component" value="Unassembled WGS sequence"/>
</dbReference>
<dbReference type="EMBL" id="JAKZGP010000007">
    <property type="protein sequence ID" value="MCH7408664.1"/>
    <property type="molecule type" value="Genomic_DNA"/>
</dbReference>
<dbReference type="Gene3D" id="3.40.1280.10">
    <property type="match status" value="1"/>
</dbReference>
<evidence type="ECO:0000313" key="13">
    <source>
        <dbReference type="EMBL" id="MCH7408664.1"/>
    </source>
</evidence>
<comment type="function">
    <text evidence="8 10">Specifically methylates the N3 position of the uracil ring of uridine 1498 (m3U1498) in 16S rRNA. Acts on the fully assembled 30S ribosomal subunit.</text>
</comment>